<feature type="binding site" evidence="6">
    <location>
        <position position="165"/>
    </location>
    <ligand>
        <name>S-adenosyl-L-methionine</name>
        <dbReference type="ChEBI" id="CHEBI:59789"/>
    </ligand>
</feature>
<feature type="binding site" evidence="5">
    <location>
        <position position="51"/>
    </location>
    <ligand>
        <name>[4Fe-4S] cluster</name>
        <dbReference type="ChEBI" id="CHEBI:49883"/>
        <note>4Fe-4S-S-AdoMet</note>
    </ligand>
</feature>
<dbReference type="SFLD" id="SFLDG01060">
    <property type="entry name" value="BATS_domain_containing"/>
    <property type="match status" value="1"/>
</dbReference>
<organism evidence="8 9">
    <name type="scientific">Aerophobetes bacterium</name>
    <dbReference type="NCBI Taxonomy" id="2030807"/>
    <lineage>
        <taxon>Bacteria</taxon>
        <taxon>Candidatus Aerophobota</taxon>
    </lineage>
</organism>
<comment type="caution">
    <text evidence="8">The sequence shown here is derived from an EMBL/GenBank/DDBJ whole genome shotgun (WGS) entry which is preliminary data.</text>
</comment>
<dbReference type="SFLD" id="SFLDF00348">
    <property type="entry name" value="FeFe_hydrogenase_maturase_(Hyd"/>
    <property type="match status" value="1"/>
</dbReference>
<keyword evidence="1 5" id="KW-0949">S-adenosyl-L-methionine</keyword>
<dbReference type="InterPro" id="IPR034422">
    <property type="entry name" value="HydE/PylB-like"/>
</dbReference>
<dbReference type="SFLD" id="SFLDG01082">
    <property type="entry name" value="B12-binding_domain_containing"/>
    <property type="match status" value="1"/>
</dbReference>
<dbReference type="EMBL" id="QMPZ01000211">
    <property type="protein sequence ID" value="RLE06932.1"/>
    <property type="molecule type" value="Genomic_DNA"/>
</dbReference>
<dbReference type="GO" id="GO:0046872">
    <property type="term" value="F:metal ion binding"/>
    <property type="evidence" value="ECO:0007669"/>
    <property type="project" value="UniProtKB-KW"/>
</dbReference>
<gene>
    <name evidence="8" type="ORF">DRJ00_08965</name>
</gene>
<dbReference type="PROSITE" id="PS51918">
    <property type="entry name" value="RADICAL_SAM"/>
    <property type="match status" value="1"/>
</dbReference>
<dbReference type="AlphaFoldDB" id="A0A497E1H6"/>
<dbReference type="PANTHER" id="PTHR43726:SF1">
    <property type="entry name" value="BIOTIN SYNTHASE"/>
    <property type="match status" value="1"/>
</dbReference>
<feature type="domain" description="Radical SAM core" evidence="7">
    <location>
        <begin position="33"/>
        <end position="253"/>
    </location>
</feature>
<evidence type="ECO:0000256" key="5">
    <source>
        <dbReference type="PIRSR" id="PIRSR004762-1"/>
    </source>
</evidence>
<dbReference type="InterPro" id="IPR006638">
    <property type="entry name" value="Elp3/MiaA/NifB-like_rSAM"/>
</dbReference>
<evidence type="ECO:0000256" key="1">
    <source>
        <dbReference type="ARBA" id="ARBA00022691"/>
    </source>
</evidence>
<dbReference type="GO" id="GO:0016740">
    <property type="term" value="F:transferase activity"/>
    <property type="evidence" value="ECO:0007669"/>
    <property type="project" value="TreeGrafter"/>
</dbReference>
<dbReference type="InterPro" id="IPR058240">
    <property type="entry name" value="rSAM_sf"/>
</dbReference>
<comment type="cofactor">
    <cofactor evidence="5">
        <name>[4Fe-4S] cluster</name>
        <dbReference type="ChEBI" id="CHEBI:49883"/>
    </cofactor>
    <text evidence="5">Binds 1 [4Fe-4S] cluster. The cluster is coordinated with 3 cysteines and an exchangeable S-adenosyl-L-methionine.</text>
</comment>
<dbReference type="Proteomes" id="UP000279422">
    <property type="component" value="Unassembled WGS sequence"/>
</dbReference>
<evidence type="ECO:0000256" key="2">
    <source>
        <dbReference type="ARBA" id="ARBA00022723"/>
    </source>
</evidence>
<evidence type="ECO:0000256" key="4">
    <source>
        <dbReference type="ARBA" id="ARBA00023014"/>
    </source>
</evidence>
<feature type="binding site" evidence="6">
    <location>
        <position position="121"/>
    </location>
    <ligand>
        <name>(3R)-3-methyl-D-ornithine</name>
        <dbReference type="ChEBI" id="CHEBI:64642"/>
    </ligand>
</feature>
<evidence type="ECO:0000313" key="8">
    <source>
        <dbReference type="EMBL" id="RLE06932.1"/>
    </source>
</evidence>
<keyword evidence="5" id="KW-0004">4Fe-4S</keyword>
<feature type="binding site" evidence="5">
    <location>
        <position position="54"/>
    </location>
    <ligand>
        <name>[4Fe-4S] cluster</name>
        <dbReference type="ChEBI" id="CHEBI:49883"/>
        <note>4Fe-4S-S-AdoMet</note>
    </ligand>
</feature>
<dbReference type="InterPro" id="IPR013785">
    <property type="entry name" value="Aldolase_TIM"/>
</dbReference>
<dbReference type="SMART" id="SM00729">
    <property type="entry name" value="Elp3"/>
    <property type="match status" value="1"/>
</dbReference>
<dbReference type="SFLD" id="SFLDS00029">
    <property type="entry name" value="Radical_SAM"/>
    <property type="match status" value="1"/>
</dbReference>
<keyword evidence="3 5" id="KW-0408">Iron</keyword>
<dbReference type="PIRSF" id="PIRSF004762">
    <property type="entry name" value="CHP00423"/>
    <property type="match status" value="1"/>
</dbReference>
<dbReference type="InterPro" id="IPR024021">
    <property type="entry name" value="FeFe-hyd_HydE_rSAM"/>
</dbReference>
<protein>
    <submittedName>
        <fullName evidence="8">[FeFe] hydrogenase H-cluster radical SAM maturase HydE</fullName>
    </submittedName>
</protein>
<dbReference type="Pfam" id="PF04055">
    <property type="entry name" value="Radical_SAM"/>
    <property type="match status" value="1"/>
</dbReference>
<dbReference type="NCBIfam" id="TIGR03956">
    <property type="entry name" value="rSAM_HydE"/>
    <property type="match status" value="1"/>
</dbReference>
<dbReference type="SUPFAM" id="SSF102114">
    <property type="entry name" value="Radical SAM enzymes"/>
    <property type="match status" value="1"/>
</dbReference>
<keyword evidence="4 5" id="KW-0411">Iron-sulfur</keyword>
<sequence length="334" mass="38298">MRKEEILFYLKNSDTEKELFKKADRTRKKFCGDEVYIRGIINFSNYCCRSCLYCGLRKNNRRIRRYRMKPEEIIGVAREIVNLGVRTIVLQSGDDFYYTRDMICWIIKKIKEMGDVAVTLSLGERPLEDYRAWKEAGADRYLLKHETANAKLYAKLHPYQSLRKRIKLLYMLKKMGYQIGAGNIIGLPGQTLEDLVDDILLLRDLDVDMAGIGPFIPQRDTPLGNFPKGRLDLTLRVLALSRIVTKNVLLPATTALATLDPENGQLLGLKVGANVIMPDFTPDDYIEEYLIYDNKARVTLKKAEETVLKAGRKISKKRGDSLKCTGHQKAFVYT</sequence>
<dbReference type="InterPro" id="IPR007197">
    <property type="entry name" value="rSAM"/>
</dbReference>
<evidence type="ECO:0000259" key="7">
    <source>
        <dbReference type="PROSITE" id="PS51918"/>
    </source>
</evidence>
<accession>A0A497E1H6</accession>
<dbReference type="PANTHER" id="PTHR43726">
    <property type="entry name" value="3-METHYLORNITHINE SYNTHASE"/>
    <property type="match status" value="1"/>
</dbReference>
<reference evidence="8 9" key="1">
    <citation type="submission" date="2018-06" db="EMBL/GenBank/DDBJ databases">
        <title>Extensive metabolic versatility and redundancy in microbially diverse, dynamic hydrothermal sediments.</title>
        <authorList>
            <person name="Dombrowski N."/>
            <person name="Teske A."/>
            <person name="Baker B.J."/>
        </authorList>
    </citation>
    <scope>NUCLEOTIDE SEQUENCE [LARGE SCALE GENOMIC DNA]</scope>
    <source>
        <strain evidence="8">B47_G16</strain>
    </source>
</reference>
<dbReference type="GO" id="GO:0051539">
    <property type="term" value="F:4 iron, 4 sulfur cluster binding"/>
    <property type="evidence" value="ECO:0007669"/>
    <property type="project" value="UniProtKB-KW"/>
</dbReference>
<name>A0A497E1H6_UNCAE</name>
<keyword evidence="2" id="KW-0479">Metal-binding</keyword>
<evidence type="ECO:0000313" key="9">
    <source>
        <dbReference type="Proteomes" id="UP000279422"/>
    </source>
</evidence>
<dbReference type="SFLD" id="SFLDG01280">
    <property type="entry name" value="HydE/PylB-like"/>
    <property type="match status" value="1"/>
</dbReference>
<proteinExistence type="predicted"/>
<dbReference type="Gene3D" id="3.20.20.70">
    <property type="entry name" value="Aldolase class I"/>
    <property type="match status" value="1"/>
</dbReference>
<evidence type="ECO:0000256" key="6">
    <source>
        <dbReference type="PIRSR" id="PIRSR004762-2"/>
    </source>
</evidence>
<feature type="binding site" evidence="5">
    <location>
        <position position="47"/>
    </location>
    <ligand>
        <name>[4Fe-4S] cluster</name>
        <dbReference type="ChEBI" id="CHEBI:49883"/>
        <note>4Fe-4S-S-AdoMet</note>
    </ligand>
</feature>
<dbReference type="CDD" id="cd01335">
    <property type="entry name" value="Radical_SAM"/>
    <property type="match status" value="1"/>
</dbReference>
<evidence type="ECO:0000256" key="3">
    <source>
        <dbReference type="ARBA" id="ARBA00023004"/>
    </source>
</evidence>
<feature type="binding site" evidence="6">
    <location>
        <position position="146"/>
    </location>
    <ligand>
        <name>(3R)-3-methyl-D-ornithine</name>
        <dbReference type="ChEBI" id="CHEBI:64642"/>
    </ligand>
</feature>